<evidence type="ECO:0000256" key="1">
    <source>
        <dbReference type="SAM" id="MobiDB-lite"/>
    </source>
</evidence>
<protein>
    <recommendedName>
        <fullName evidence="4">Endonuclease/exonuclease/phosphatase domain-containing protein</fullName>
    </recommendedName>
</protein>
<accession>A0A4V3S9D7</accession>
<gene>
    <name evidence="2" type="ORF">DBV15_12354</name>
</gene>
<name>A0A4V3S9D7_9HYME</name>
<feature type="region of interest" description="Disordered" evidence="1">
    <location>
        <begin position="24"/>
        <end position="43"/>
    </location>
</feature>
<proteinExistence type="predicted"/>
<evidence type="ECO:0008006" key="4">
    <source>
        <dbReference type="Google" id="ProtNLM"/>
    </source>
</evidence>
<keyword evidence="3" id="KW-1185">Reference proteome</keyword>
<dbReference type="Proteomes" id="UP000310200">
    <property type="component" value="Unassembled WGS sequence"/>
</dbReference>
<sequence length="686" mass="79405">MTRQGAGGKGRLEEKIEEITEKVKERIGRQGGKGESTGEIGEKVRRLKRIMDEREKKERRNNITIRGLRKGQSSLKEEAKEFLEKKFGIKENVKSVQVVGREGKEVIIVEMEDWEGKETIMKRKSKLFGGNIFIDHDLTKEERDVQRLLRERARKERVGGKKVKVGYRKMYIENEIGNKEKREFSKLGREEGIDVRVKEGGKGKRKRRGKGNKDTSAELRMIFWNVAGLKKDREFWEYIEGFDIIGLCETWVEEKEWERMKRNMSKKFEWKCQYAIREKCKGRAKGGIITGIRKEIEEIDIKEAVFVNGMQERRLRVEGKIWRIITVYNGEKMRTLRRELEEMIEEREKEILCIGRDFNARIGGEGKNYEGDNDGERRRSSKDEVINTEGKEFLEMLEERRWEVGNGNMRGDEEGEWTYSGERGTSVVDYMVVNREAWDIVIKLTIGERVESDHQPLEVEIRGGVERLEEEMQKKTKEVIQWDEESIKKYKEKAEEEGPRYLREKGHKGSQKLIARWRCRNEEERNRFWAKAGRRKCQICKEEEGTMEHILTHVDGERKIRVKDFLGEEGKIANTRQYVIQASRCSSPDNTETKALPSSTPIPAEAKTKGEYFPPVKATPHRPANPSTTHPAPTGALCGDVHTGFVSRTPHQPANPSTTNPAPTGALCGDAHTGLVFKDFKTPLQA</sequence>
<evidence type="ECO:0000313" key="3">
    <source>
        <dbReference type="Proteomes" id="UP000310200"/>
    </source>
</evidence>
<dbReference type="STRING" id="300112.A0A4V3S9D7"/>
<dbReference type="EMBL" id="QBLH01003155">
    <property type="protein sequence ID" value="TGZ44724.1"/>
    <property type="molecule type" value="Genomic_DNA"/>
</dbReference>
<reference evidence="2 3" key="1">
    <citation type="journal article" date="2019" name="Philos. Trans. R. Soc. Lond., B, Biol. Sci.">
        <title>Ant behaviour and brain gene expression of defending hosts depend on the ecological success of the intruding social parasite.</title>
        <authorList>
            <person name="Kaur R."/>
            <person name="Stoldt M."/>
            <person name="Jongepier E."/>
            <person name="Feldmeyer B."/>
            <person name="Menzel F."/>
            <person name="Bornberg-Bauer E."/>
            <person name="Foitzik S."/>
        </authorList>
    </citation>
    <scope>NUCLEOTIDE SEQUENCE [LARGE SCALE GENOMIC DNA]</scope>
    <source>
        <tissue evidence="2">Whole body</tissue>
    </source>
</reference>
<dbReference type="Gene3D" id="3.60.10.10">
    <property type="entry name" value="Endonuclease/exonuclease/phosphatase"/>
    <property type="match status" value="1"/>
</dbReference>
<feature type="region of interest" description="Disordered" evidence="1">
    <location>
        <begin position="584"/>
        <end position="634"/>
    </location>
</feature>
<comment type="caution">
    <text evidence="2">The sequence shown here is derived from an EMBL/GenBank/DDBJ whole genome shotgun (WGS) entry which is preliminary data.</text>
</comment>
<dbReference type="InterPro" id="IPR036691">
    <property type="entry name" value="Endo/exonu/phosph_ase_sf"/>
</dbReference>
<evidence type="ECO:0000313" key="2">
    <source>
        <dbReference type="EMBL" id="TGZ44724.1"/>
    </source>
</evidence>
<feature type="region of interest" description="Disordered" evidence="1">
    <location>
        <begin position="365"/>
        <end position="385"/>
    </location>
</feature>
<organism evidence="2 3">
    <name type="scientific">Temnothorax longispinosus</name>
    <dbReference type="NCBI Taxonomy" id="300112"/>
    <lineage>
        <taxon>Eukaryota</taxon>
        <taxon>Metazoa</taxon>
        <taxon>Ecdysozoa</taxon>
        <taxon>Arthropoda</taxon>
        <taxon>Hexapoda</taxon>
        <taxon>Insecta</taxon>
        <taxon>Pterygota</taxon>
        <taxon>Neoptera</taxon>
        <taxon>Endopterygota</taxon>
        <taxon>Hymenoptera</taxon>
        <taxon>Apocrita</taxon>
        <taxon>Aculeata</taxon>
        <taxon>Formicoidea</taxon>
        <taxon>Formicidae</taxon>
        <taxon>Myrmicinae</taxon>
        <taxon>Temnothorax</taxon>
    </lineage>
</organism>
<dbReference type="SUPFAM" id="SSF56219">
    <property type="entry name" value="DNase I-like"/>
    <property type="match status" value="1"/>
</dbReference>
<dbReference type="AlphaFoldDB" id="A0A4V3S9D7"/>
<feature type="compositionally biased region" description="Basic and acidic residues" evidence="1">
    <location>
        <begin position="367"/>
        <end position="385"/>
    </location>
</feature>